<dbReference type="AlphaFoldDB" id="A0A235BWH5"/>
<dbReference type="GO" id="GO:0019265">
    <property type="term" value="P:glycine biosynthetic process, by transamination of glyoxylate"/>
    <property type="evidence" value="ECO:0007669"/>
    <property type="project" value="TreeGrafter"/>
</dbReference>
<dbReference type="SUPFAM" id="SSF53383">
    <property type="entry name" value="PLP-dependent transferases"/>
    <property type="match status" value="1"/>
</dbReference>
<evidence type="ECO:0000259" key="8">
    <source>
        <dbReference type="Pfam" id="PF00266"/>
    </source>
</evidence>
<feature type="domain" description="Aminotransferase class V" evidence="8">
    <location>
        <begin position="53"/>
        <end position="348"/>
    </location>
</feature>
<feature type="modified residue" description="N6-(pyridoxal phosphate)lysine" evidence="5">
    <location>
        <position position="216"/>
    </location>
</feature>
<dbReference type="PROSITE" id="PS00595">
    <property type="entry name" value="AA_TRANSFER_CLASS_5"/>
    <property type="match status" value="1"/>
</dbReference>
<evidence type="ECO:0000256" key="1">
    <source>
        <dbReference type="ARBA" id="ARBA00001933"/>
    </source>
</evidence>
<accession>A0A235BWH5</accession>
<evidence type="ECO:0000256" key="2">
    <source>
        <dbReference type="ARBA" id="ARBA00009236"/>
    </source>
</evidence>
<feature type="binding site" evidence="4">
    <location>
        <position position="357"/>
    </location>
    <ligand>
        <name>substrate</name>
    </ligand>
</feature>
<name>A0A235BWH5_UNCW3</name>
<organism evidence="9 10">
    <name type="scientific">candidate division WOR-3 bacterium JGI_Cruoil_03_51_56</name>
    <dbReference type="NCBI Taxonomy" id="1973747"/>
    <lineage>
        <taxon>Bacteria</taxon>
        <taxon>Bacteria division WOR-3</taxon>
    </lineage>
</organism>
<dbReference type="InterPro" id="IPR015422">
    <property type="entry name" value="PyrdxlP-dep_Trfase_small"/>
</dbReference>
<evidence type="ECO:0000313" key="10">
    <source>
        <dbReference type="Proteomes" id="UP000215559"/>
    </source>
</evidence>
<evidence type="ECO:0000256" key="4">
    <source>
        <dbReference type="PIRSR" id="PIRSR000524-1"/>
    </source>
</evidence>
<dbReference type="InterPro" id="IPR020578">
    <property type="entry name" value="Aminotrans_V_PyrdxlP_BS"/>
</dbReference>
<dbReference type="Gene3D" id="3.90.1150.10">
    <property type="entry name" value="Aspartate Aminotransferase, domain 1"/>
    <property type="match status" value="1"/>
</dbReference>
<dbReference type="PIRSF" id="PIRSF000524">
    <property type="entry name" value="SPT"/>
    <property type="match status" value="1"/>
</dbReference>
<dbReference type="InterPro" id="IPR000192">
    <property type="entry name" value="Aminotrans_V_dom"/>
</dbReference>
<comment type="cofactor">
    <cofactor evidence="1 5 7">
        <name>pyridoxal 5'-phosphate</name>
        <dbReference type="ChEBI" id="CHEBI:597326"/>
    </cofactor>
</comment>
<dbReference type="EMBL" id="NOZP01000069">
    <property type="protein sequence ID" value="OYD16137.1"/>
    <property type="molecule type" value="Genomic_DNA"/>
</dbReference>
<keyword evidence="3 5" id="KW-0663">Pyridoxal phosphate</keyword>
<dbReference type="Gene3D" id="3.40.640.10">
    <property type="entry name" value="Type I PLP-dependent aspartate aminotransferase-like (Major domain)"/>
    <property type="match status" value="1"/>
</dbReference>
<comment type="caution">
    <text evidence="9">The sequence shown here is derived from an EMBL/GenBank/DDBJ whole genome shotgun (WGS) entry which is preliminary data.</text>
</comment>
<dbReference type="InterPro" id="IPR015421">
    <property type="entry name" value="PyrdxlP-dep_Trfase_major"/>
</dbReference>
<dbReference type="Proteomes" id="UP000215559">
    <property type="component" value="Unassembled WGS sequence"/>
</dbReference>
<evidence type="ECO:0000256" key="6">
    <source>
        <dbReference type="RuleBase" id="RU004075"/>
    </source>
</evidence>
<dbReference type="GO" id="GO:0008453">
    <property type="term" value="F:alanine-glyoxylate transaminase activity"/>
    <property type="evidence" value="ECO:0007669"/>
    <property type="project" value="TreeGrafter"/>
</dbReference>
<evidence type="ECO:0000256" key="7">
    <source>
        <dbReference type="RuleBase" id="RU004504"/>
    </source>
</evidence>
<evidence type="ECO:0000256" key="5">
    <source>
        <dbReference type="PIRSR" id="PIRSR000524-50"/>
    </source>
</evidence>
<dbReference type="InterPro" id="IPR015424">
    <property type="entry name" value="PyrdxlP-dep_Trfase"/>
</dbReference>
<dbReference type="GO" id="GO:0004760">
    <property type="term" value="F:L-serine-pyruvate transaminase activity"/>
    <property type="evidence" value="ECO:0007669"/>
    <property type="project" value="TreeGrafter"/>
</dbReference>
<gene>
    <name evidence="9" type="ORF">CH330_03630</name>
</gene>
<dbReference type="PANTHER" id="PTHR21152:SF40">
    <property type="entry name" value="ALANINE--GLYOXYLATE AMINOTRANSFERASE"/>
    <property type="match status" value="1"/>
</dbReference>
<proteinExistence type="inferred from homology"/>
<sequence>MESALCAVSFVLSRRPRRRYMNKTTVKPKYKLFTPGPVQVPAYILRELSAKLVYHREEAFGDIYASVRKGLQKLLMTKNEVYVLTASGTGAMETAVANLVSPQDKVLAVIAGKFGERWRELCIRFGAYVDSLTRPYGESVPPIEIERRLLATDTIKCVFTTLTETSTGALNDVKAFGEICHRLNRILVVDAVAGIGADELRTDAWNVDVVVGGSQKALAVPPGLSFISLSERAWEMVAETKRTRYYFDLRAYRRFAAKGQTPWTPAISLYYGLDAALKQITKTGVVKYWKSHEQMAEFVRSSIRRLGLELFPEKPSNALTVIRMPAGVDGSKLVEACKKEGFLFANGQANLRGKIVRIGHMGPISKALMRRALLCFRKHFLKAAGRAS</sequence>
<protein>
    <recommendedName>
        <fullName evidence="8">Aminotransferase class V domain-containing protein</fullName>
    </recommendedName>
</protein>
<evidence type="ECO:0000313" key="9">
    <source>
        <dbReference type="EMBL" id="OYD16137.1"/>
    </source>
</evidence>
<evidence type="ECO:0000256" key="3">
    <source>
        <dbReference type="ARBA" id="ARBA00022898"/>
    </source>
</evidence>
<comment type="similarity">
    <text evidence="2 6">Belongs to the class-V pyridoxal-phosphate-dependent aminotransferase family.</text>
</comment>
<dbReference type="InterPro" id="IPR024169">
    <property type="entry name" value="SP_NH2Trfase/AEP_transaminase"/>
</dbReference>
<dbReference type="PANTHER" id="PTHR21152">
    <property type="entry name" value="AMINOTRANSFERASE CLASS V"/>
    <property type="match status" value="1"/>
</dbReference>
<reference evidence="9 10" key="1">
    <citation type="submission" date="2017-07" db="EMBL/GenBank/DDBJ databases">
        <title>Recovery of genomes from metagenomes via a dereplication, aggregation, and scoring strategy.</title>
        <authorList>
            <person name="Sieber C.M."/>
            <person name="Probst A.J."/>
            <person name="Sharrar A."/>
            <person name="Thomas B.C."/>
            <person name="Hess M."/>
            <person name="Tringe S.G."/>
            <person name="Banfield J.F."/>
        </authorList>
    </citation>
    <scope>NUCLEOTIDE SEQUENCE [LARGE SCALE GENOMIC DNA]</scope>
    <source>
        <strain evidence="9">JGI_Cruoil_03_51_56</strain>
    </source>
</reference>
<dbReference type="Pfam" id="PF00266">
    <property type="entry name" value="Aminotran_5"/>
    <property type="match status" value="1"/>
</dbReference>